<dbReference type="PROSITE" id="PS50994">
    <property type="entry name" value="INTEGRASE"/>
    <property type="match status" value="1"/>
</dbReference>
<dbReference type="AlphaFoldDB" id="A0AAV3NTL6"/>
<dbReference type="InterPro" id="IPR012337">
    <property type="entry name" value="RNaseH-like_sf"/>
</dbReference>
<evidence type="ECO:0000256" key="1">
    <source>
        <dbReference type="ARBA" id="ARBA00022670"/>
    </source>
</evidence>
<name>A0AAV3NTL6_LITER</name>
<dbReference type="Gene3D" id="3.30.420.10">
    <property type="entry name" value="Ribonuclease H-like superfamily/Ribonuclease H"/>
    <property type="match status" value="1"/>
</dbReference>
<evidence type="ECO:0000313" key="3">
    <source>
        <dbReference type="EMBL" id="GAA0142754.1"/>
    </source>
</evidence>
<sequence>MTGNKAYLSKIETIRGDYVTFGGGQKGKIVGKGSLKVEGFPELEEVLLVEGLTTNIISISQLCDNRMKVSFSKEACYVSNSSDQLIMQGNRSSDNFYRSTPQKALHSRTHNDAQLWDKNLGHSNFRNIQQLIAKEAVRGLPHLVVKETSCRECQVGKQTKVSDPLLQYVVTTRVLELLHMDLMGPIQVESIGGNKYVYVCVDDFSRYTWVEFIREKLDTFDVFKQLALQVEREKGVNIISIRSDHRKEFENSRFHEFCTEKGIKHENPAPIIPH</sequence>
<keyword evidence="1" id="KW-0378">Hydrolase</keyword>
<feature type="domain" description="Integrase catalytic" evidence="2">
    <location>
        <begin position="160"/>
        <end position="274"/>
    </location>
</feature>
<dbReference type="Pfam" id="PF00665">
    <property type="entry name" value="rve"/>
    <property type="match status" value="1"/>
</dbReference>
<dbReference type="GO" id="GO:0006508">
    <property type="term" value="P:proteolysis"/>
    <property type="evidence" value="ECO:0007669"/>
    <property type="project" value="UniProtKB-KW"/>
</dbReference>
<dbReference type="PANTHER" id="PTHR42648:SF21">
    <property type="entry name" value="CYSTEINE-RICH RLK (RECEPTOR-LIKE PROTEIN KINASE) 8"/>
    <property type="match status" value="1"/>
</dbReference>
<dbReference type="SUPFAM" id="SSF53098">
    <property type="entry name" value="Ribonuclease H-like"/>
    <property type="match status" value="1"/>
</dbReference>
<dbReference type="PANTHER" id="PTHR42648">
    <property type="entry name" value="TRANSPOSASE, PUTATIVE-RELATED"/>
    <property type="match status" value="1"/>
</dbReference>
<gene>
    <name evidence="3" type="ORF">LIER_03582</name>
</gene>
<evidence type="ECO:0000259" key="2">
    <source>
        <dbReference type="PROSITE" id="PS50994"/>
    </source>
</evidence>
<dbReference type="GO" id="GO:0008233">
    <property type="term" value="F:peptidase activity"/>
    <property type="evidence" value="ECO:0007669"/>
    <property type="project" value="UniProtKB-KW"/>
</dbReference>
<reference evidence="3 4" key="1">
    <citation type="submission" date="2024-01" db="EMBL/GenBank/DDBJ databases">
        <title>The complete chloroplast genome sequence of Lithospermum erythrorhizon: insights into the phylogenetic relationship among Boraginaceae species and the maternal lineages of purple gromwells.</title>
        <authorList>
            <person name="Okada T."/>
            <person name="Watanabe K."/>
        </authorList>
    </citation>
    <scope>NUCLEOTIDE SEQUENCE [LARGE SCALE GENOMIC DNA]</scope>
</reference>
<dbReference type="GO" id="GO:0003676">
    <property type="term" value="F:nucleic acid binding"/>
    <property type="evidence" value="ECO:0007669"/>
    <property type="project" value="InterPro"/>
</dbReference>
<evidence type="ECO:0000313" key="4">
    <source>
        <dbReference type="Proteomes" id="UP001454036"/>
    </source>
</evidence>
<dbReference type="InterPro" id="IPR039537">
    <property type="entry name" value="Retrotran_Ty1/copia-like"/>
</dbReference>
<dbReference type="GO" id="GO:0015074">
    <property type="term" value="P:DNA integration"/>
    <property type="evidence" value="ECO:0007669"/>
    <property type="project" value="InterPro"/>
</dbReference>
<dbReference type="EMBL" id="BAABME010000436">
    <property type="protein sequence ID" value="GAA0142754.1"/>
    <property type="molecule type" value="Genomic_DNA"/>
</dbReference>
<dbReference type="InterPro" id="IPR001584">
    <property type="entry name" value="Integrase_cat-core"/>
</dbReference>
<protein>
    <recommendedName>
        <fullName evidence="2">Integrase catalytic domain-containing protein</fullName>
    </recommendedName>
</protein>
<keyword evidence="4" id="KW-1185">Reference proteome</keyword>
<dbReference type="Proteomes" id="UP001454036">
    <property type="component" value="Unassembled WGS sequence"/>
</dbReference>
<keyword evidence="1" id="KW-0645">Protease</keyword>
<proteinExistence type="predicted"/>
<organism evidence="3 4">
    <name type="scientific">Lithospermum erythrorhizon</name>
    <name type="common">Purple gromwell</name>
    <name type="synonym">Lithospermum officinale var. erythrorhizon</name>
    <dbReference type="NCBI Taxonomy" id="34254"/>
    <lineage>
        <taxon>Eukaryota</taxon>
        <taxon>Viridiplantae</taxon>
        <taxon>Streptophyta</taxon>
        <taxon>Embryophyta</taxon>
        <taxon>Tracheophyta</taxon>
        <taxon>Spermatophyta</taxon>
        <taxon>Magnoliopsida</taxon>
        <taxon>eudicotyledons</taxon>
        <taxon>Gunneridae</taxon>
        <taxon>Pentapetalae</taxon>
        <taxon>asterids</taxon>
        <taxon>lamiids</taxon>
        <taxon>Boraginales</taxon>
        <taxon>Boraginaceae</taxon>
        <taxon>Boraginoideae</taxon>
        <taxon>Lithospermeae</taxon>
        <taxon>Lithospermum</taxon>
    </lineage>
</organism>
<accession>A0AAV3NTL6</accession>
<dbReference type="InterPro" id="IPR054722">
    <property type="entry name" value="PolX-like_BBD"/>
</dbReference>
<dbReference type="InterPro" id="IPR036397">
    <property type="entry name" value="RNaseH_sf"/>
</dbReference>
<comment type="caution">
    <text evidence="3">The sequence shown here is derived from an EMBL/GenBank/DDBJ whole genome shotgun (WGS) entry which is preliminary data.</text>
</comment>
<dbReference type="InterPro" id="IPR025724">
    <property type="entry name" value="GAG-pre-integrase_dom"/>
</dbReference>
<dbReference type="Pfam" id="PF13976">
    <property type="entry name" value="gag_pre-integrs"/>
    <property type="match status" value="1"/>
</dbReference>
<dbReference type="Pfam" id="PF22936">
    <property type="entry name" value="Pol_BBD"/>
    <property type="match status" value="1"/>
</dbReference>